<feature type="compositionally biased region" description="Basic and acidic residues" evidence="1">
    <location>
        <begin position="70"/>
        <end position="86"/>
    </location>
</feature>
<comment type="caution">
    <text evidence="2">The sequence shown here is derived from an EMBL/GenBank/DDBJ whole genome shotgun (WGS) entry which is preliminary data.</text>
</comment>
<evidence type="ECO:0000256" key="1">
    <source>
        <dbReference type="SAM" id="MobiDB-lite"/>
    </source>
</evidence>
<organism evidence="2 3">
    <name type="scientific">Synaphobranchus kaupii</name>
    <name type="common">Kaup's arrowtooth eel</name>
    <dbReference type="NCBI Taxonomy" id="118154"/>
    <lineage>
        <taxon>Eukaryota</taxon>
        <taxon>Metazoa</taxon>
        <taxon>Chordata</taxon>
        <taxon>Craniata</taxon>
        <taxon>Vertebrata</taxon>
        <taxon>Euteleostomi</taxon>
        <taxon>Actinopterygii</taxon>
        <taxon>Neopterygii</taxon>
        <taxon>Teleostei</taxon>
        <taxon>Anguilliformes</taxon>
        <taxon>Synaphobranchidae</taxon>
        <taxon>Synaphobranchus</taxon>
    </lineage>
</organism>
<dbReference type="AlphaFoldDB" id="A0A9Q1GDI3"/>
<feature type="region of interest" description="Disordered" evidence="1">
    <location>
        <begin position="60"/>
        <end position="102"/>
    </location>
</feature>
<dbReference type="EMBL" id="JAINUF010000001">
    <property type="protein sequence ID" value="KAJ8382190.1"/>
    <property type="molecule type" value="Genomic_DNA"/>
</dbReference>
<gene>
    <name evidence="2" type="ORF">SKAU_G00029680</name>
</gene>
<evidence type="ECO:0000313" key="2">
    <source>
        <dbReference type="EMBL" id="KAJ8382190.1"/>
    </source>
</evidence>
<dbReference type="Proteomes" id="UP001152622">
    <property type="component" value="Chromosome 1"/>
</dbReference>
<sequence length="102" mass="11574">MLLLFSADSNLVMWANSIPDAKGMEVLFWPQTVDHMTLRTGKKQRAVALTAVWGLQKGRGHTVSMAADPESERKEEEKEEEGEKRPCLPLTGPVRRKETRLR</sequence>
<accession>A0A9Q1GDI3</accession>
<protein>
    <submittedName>
        <fullName evidence="2">Uncharacterized protein</fullName>
    </submittedName>
</protein>
<reference evidence="2" key="1">
    <citation type="journal article" date="2023" name="Science">
        <title>Genome structures resolve the early diversification of teleost fishes.</title>
        <authorList>
            <person name="Parey E."/>
            <person name="Louis A."/>
            <person name="Montfort J."/>
            <person name="Bouchez O."/>
            <person name="Roques C."/>
            <person name="Iampietro C."/>
            <person name="Lluch J."/>
            <person name="Castinel A."/>
            <person name="Donnadieu C."/>
            <person name="Desvignes T."/>
            <person name="Floi Bucao C."/>
            <person name="Jouanno E."/>
            <person name="Wen M."/>
            <person name="Mejri S."/>
            <person name="Dirks R."/>
            <person name="Jansen H."/>
            <person name="Henkel C."/>
            <person name="Chen W.J."/>
            <person name="Zahm M."/>
            <person name="Cabau C."/>
            <person name="Klopp C."/>
            <person name="Thompson A.W."/>
            <person name="Robinson-Rechavi M."/>
            <person name="Braasch I."/>
            <person name="Lecointre G."/>
            <person name="Bobe J."/>
            <person name="Postlethwait J.H."/>
            <person name="Berthelot C."/>
            <person name="Roest Crollius H."/>
            <person name="Guiguen Y."/>
        </authorList>
    </citation>
    <scope>NUCLEOTIDE SEQUENCE</scope>
    <source>
        <strain evidence="2">WJC10195</strain>
    </source>
</reference>
<evidence type="ECO:0000313" key="3">
    <source>
        <dbReference type="Proteomes" id="UP001152622"/>
    </source>
</evidence>
<proteinExistence type="predicted"/>
<name>A0A9Q1GDI3_SYNKA</name>
<keyword evidence="3" id="KW-1185">Reference proteome</keyword>